<evidence type="ECO:0000256" key="1">
    <source>
        <dbReference type="SAM" id="MobiDB-lite"/>
    </source>
</evidence>
<reference evidence="2 3" key="1">
    <citation type="submission" date="2020-08" db="EMBL/GenBank/DDBJ databases">
        <title>Genomic Encyclopedia of Type Strains, Phase III (KMG-III): the genomes of soil and plant-associated and newly described type strains.</title>
        <authorList>
            <person name="Whitman W."/>
        </authorList>
    </citation>
    <scope>NUCLEOTIDE SEQUENCE [LARGE SCALE GENOMIC DNA]</scope>
    <source>
        <strain evidence="2 3">CECT 8305</strain>
    </source>
</reference>
<keyword evidence="3" id="KW-1185">Reference proteome</keyword>
<evidence type="ECO:0000313" key="3">
    <source>
        <dbReference type="Proteomes" id="UP000588098"/>
    </source>
</evidence>
<comment type="caution">
    <text evidence="2">The sequence shown here is derived from an EMBL/GenBank/DDBJ whole genome shotgun (WGS) entry which is preliminary data.</text>
</comment>
<feature type="region of interest" description="Disordered" evidence="1">
    <location>
        <begin position="1"/>
        <end position="23"/>
    </location>
</feature>
<dbReference type="EMBL" id="JACHJL010000039">
    <property type="protein sequence ID" value="MBB5940285.1"/>
    <property type="molecule type" value="Genomic_DNA"/>
</dbReference>
<accession>A0A7W9QHB3</accession>
<dbReference type="Proteomes" id="UP000588098">
    <property type="component" value="Unassembled WGS sequence"/>
</dbReference>
<protein>
    <submittedName>
        <fullName evidence="2">Uncharacterized protein</fullName>
    </submittedName>
</protein>
<sequence>MSGLVGGPVEGPPGGGLDVGPGDGRLSSGNVVVMPEKYRWLHRSAGALPGLAGSWRDSVGRPPLLTAVVEQAEALQASLHGERQVDRLYESFIPERAGHAVADLVGGGGRSAPTLPGFPDPGHPINRAFPQGSGMRIQPGREAEFTRLSSDRFAVHTKAIAFGDTVLALLVEHRAAGVAPQPGRLRGAGRWVSREQQLVPDRAKWPGKLDVFQTATLAGLGWLVLTCTGLPPTFGQRADLGPTSPCCSWRPASSPAPGPD</sequence>
<organism evidence="2 3">
    <name type="scientific">Streptomyces zagrosensis</name>
    <dbReference type="NCBI Taxonomy" id="1042984"/>
    <lineage>
        <taxon>Bacteria</taxon>
        <taxon>Bacillati</taxon>
        <taxon>Actinomycetota</taxon>
        <taxon>Actinomycetes</taxon>
        <taxon>Kitasatosporales</taxon>
        <taxon>Streptomycetaceae</taxon>
        <taxon>Streptomyces</taxon>
    </lineage>
</organism>
<name>A0A7W9QHB3_9ACTN</name>
<proteinExistence type="predicted"/>
<gene>
    <name evidence="2" type="ORF">FHS42_007383</name>
</gene>
<evidence type="ECO:0000313" key="2">
    <source>
        <dbReference type="EMBL" id="MBB5940285.1"/>
    </source>
</evidence>
<dbReference type="AlphaFoldDB" id="A0A7W9QHB3"/>